<evidence type="ECO:0000256" key="5">
    <source>
        <dbReference type="SAM" id="Phobius"/>
    </source>
</evidence>
<dbReference type="FunFam" id="1.10.10.10:FF:000001">
    <property type="entry name" value="LysR family transcriptional regulator"/>
    <property type="match status" value="1"/>
</dbReference>
<keyword evidence="3" id="KW-0238">DNA-binding</keyword>
<dbReference type="GO" id="GO:0043565">
    <property type="term" value="F:sequence-specific DNA binding"/>
    <property type="evidence" value="ECO:0007669"/>
    <property type="project" value="TreeGrafter"/>
</dbReference>
<sequence length="293" mass="32840">MRVIPNLNALRMFEATARYQSFARAADELCVTHSAVYKQITALEEKLDVRLFKRVKKRIFLTPQGSEYALRVRAALQRLGRDTEELVARGHLTSSIEIAVPLSFGVELLVPKLPEFCKKHPDIQVHLSVRNRPFLFSSTPFDGAIIFGTRAWEGTTGFTLLREGTVVPVCNEAIGESISTATDILDQPLLHLTSRLDDWERWAAANNIHGDIRVFRGLRFDQFALLTSTAIAGLGVCLAPLVLVERELAEKRLMVPIDTPMHSDRELLFIRPTQAAPSDALMAFQDWLIGAYS</sequence>
<dbReference type="Gene3D" id="3.40.190.10">
    <property type="entry name" value="Periplasmic binding protein-like II"/>
    <property type="match status" value="2"/>
</dbReference>
<dbReference type="RefSeq" id="WP_129967465.1">
    <property type="nucleotide sequence ID" value="NZ_JACCEW010000001.1"/>
</dbReference>
<name>A0A853FAJ4_9BURK</name>
<keyword evidence="2" id="KW-0805">Transcription regulation</keyword>
<dbReference type="InterPro" id="IPR005119">
    <property type="entry name" value="LysR_subst-bd"/>
</dbReference>
<dbReference type="PANTHER" id="PTHR30537">
    <property type="entry name" value="HTH-TYPE TRANSCRIPTIONAL REGULATOR"/>
    <property type="match status" value="1"/>
</dbReference>
<evidence type="ECO:0000313" key="7">
    <source>
        <dbReference type="EMBL" id="NYT35581.1"/>
    </source>
</evidence>
<dbReference type="OrthoDB" id="9178397at2"/>
<dbReference type="GO" id="GO:0003700">
    <property type="term" value="F:DNA-binding transcription factor activity"/>
    <property type="evidence" value="ECO:0007669"/>
    <property type="project" value="InterPro"/>
</dbReference>
<dbReference type="Proteomes" id="UP000580517">
    <property type="component" value="Unassembled WGS sequence"/>
</dbReference>
<keyword evidence="4" id="KW-0804">Transcription</keyword>
<evidence type="ECO:0000313" key="8">
    <source>
        <dbReference type="Proteomes" id="UP000580517"/>
    </source>
</evidence>
<dbReference type="InterPro" id="IPR000847">
    <property type="entry name" value="LysR_HTH_N"/>
</dbReference>
<feature type="domain" description="HTH lysR-type" evidence="6">
    <location>
        <begin position="5"/>
        <end position="62"/>
    </location>
</feature>
<evidence type="ECO:0000256" key="2">
    <source>
        <dbReference type="ARBA" id="ARBA00023015"/>
    </source>
</evidence>
<dbReference type="EMBL" id="JACCEW010000001">
    <property type="protein sequence ID" value="NYT35581.1"/>
    <property type="molecule type" value="Genomic_DNA"/>
</dbReference>
<keyword evidence="5" id="KW-0812">Transmembrane</keyword>
<evidence type="ECO:0000256" key="1">
    <source>
        <dbReference type="ARBA" id="ARBA00009437"/>
    </source>
</evidence>
<organism evidence="7 8">
    <name type="scientific">Allopusillimonas soli</name>
    <dbReference type="NCBI Taxonomy" id="659016"/>
    <lineage>
        <taxon>Bacteria</taxon>
        <taxon>Pseudomonadati</taxon>
        <taxon>Pseudomonadota</taxon>
        <taxon>Betaproteobacteria</taxon>
        <taxon>Burkholderiales</taxon>
        <taxon>Alcaligenaceae</taxon>
        <taxon>Allopusillimonas</taxon>
    </lineage>
</organism>
<dbReference type="PROSITE" id="PS50931">
    <property type="entry name" value="HTH_LYSR"/>
    <property type="match status" value="1"/>
</dbReference>
<dbReference type="Gene3D" id="1.10.10.10">
    <property type="entry name" value="Winged helix-like DNA-binding domain superfamily/Winged helix DNA-binding domain"/>
    <property type="match status" value="1"/>
</dbReference>
<dbReference type="AlphaFoldDB" id="A0A853FAJ4"/>
<proteinExistence type="inferred from homology"/>
<feature type="transmembrane region" description="Helical" evidence="5">
    <location>
        <begin position="223"/>
        <end position="244"/>
    </location>
</feature>
<accession>A0A853FAJ4</accession>
<dbReference type="InterPro" id="IPR036388">
    <property type="entry name" value="WH-like_DNA-bd_sf"/>
</dbReference>
<gene>
    <name evidence="7" type="ORF">H0A68_01750</name>
</gene>
<comment type="caution">
    <text evidence="7">The sequence shown here is derived from an EMBL/GenBank/DDBJ whole genome shotgun (WGS) entry which is preliminary data.</text>
</comment>
<dbReference type="GO" id="GO:0006351">
    <property type="term" value="P:DNA-templated transcription"/>
    <property type="evidence" value="ECO:0007669"/>
    <property type="project" value="TreeGrafter"/>
</dbReference>
<keyword evidence="8" id="KW-1185">Reference proteome</keyword>
<reference evidence="7 8" key="1">
    <citation type="submission" date="2020-07" db="EMBL/GenBank/DDBJ databases">
        <title>Taxonomic revisions and descriptions of new bacterial species based on genomic comparisons in the high-G+C-content subgroup of the family Alcaligenaceae.</title>
        <authorList>
            <person name="Szabo A."/>
            <person name="Felfoldi T."/>
        </authorList>
    </citation>
    <scope>NUCLEOTIDE SEQUENCE [LARGE SCALE GENOMIC DNA]</scope>
    <source>
        <strain evidence="7 8">DSM 25264</strain>
    </source>
</reference>
<dbReference type="Pfam" id="PF00126">
    <property type="entry name" value="HTH_1"/>
    <property type="match status" value="1"/>
</dbReference>
<evidence type="ECO:0000256" key="4">
    <source>
        <dbReference type="ARBA" id="ARBA00023163"/>
    </source>
</evidence>
<evidence type="ECO:0000259" key="6">
    <source>
        <dbReference type="PROSITE" id="PS50931"/>
    </source>
</evidence>
<dbReference type="InterPro" id="IPR036390">
    <property type="entry name" value="WH_DNA-bd_sf"/>
</dbReference>
<keyword evidence="5" id="KW-1133">Transmembrane helix</keyword>
<keyword evidence="5" id="KW-0472">Membrane</keyword>
<dbReference type="SUPFAM" id="SSF53850">
    <property type="entry name" value="Periplasmic binding protein-like II"/>
    <property type="match status" value="1"/>
</dbReference>
<protein>
    <submittedName>
        <fullName evidence="7">LysR family transcriptional regulator</fullName>
    </submittedName>
</protein>
<dbReference type="Pfam" id="PF03466">
    <property type="entry name" value="LysR_substrate"/>
    <property type="match status" value="1"/>
</dbReference>
<evidence type="ECO:0000256" key="3">
    <source>
        <dbReference type="ARBA" id="ARBA00023125"/>
    </source>
</evidence>
<dbReference type="InterPro" id="IPR058163">
    <property type="entry name" value="LysR-type_TF_proteobact-type"/>
</dbReference>
<dbReference type="PANTHER" id="PTHR30537:SF26">
    <property type="entry name" value="GLYCINE CLEAVAGE SYSTEM TRANSCRIPTIONAL ACTIVATOR"/>
    <property type="match status" value="1"/>
</dbReference>
<comment type="similarity">
    <text evidence="1">Belongs to the LysR transcriptional regulatory family.</text>
</comment>
<dbReference type="SUPFAM" id="SSF46785">
    <property type="entry name" value="Winged helix' DNA-binding domain"/>
    <property type="match status" value="1"/>
</dbReference>